<dbReference type="PANTHER" id="PTHR37312">
    <property type="entry name" value="MEMBRANE-BOUND ACYLTRANSFERASE YKRP-RELATED"/>
    <property type="match status" value="1"/>
</dbReference>
<reference evidence="3" key="2">
    <citation type="submission" date="2021-04" db="EMBL/GenBank/DDBJ databases">
        <authorList>
            <person name="Gilroy R."/>
        </authorList>
    </citation>
    <scope>NUCLEOTIDE SEQUENCE</scope>
    <source>
        <strain evidence="3">Gambia2-208</strain>
    </source>
</reference>
<dbReference type="PANTHER" id="PTHR37312:SF1">
    <property type="entry name" value="MEMBRANE-BOUND ACYLTRANSFERASE YKRP-RELATED"/>
    <property type="match status" value="1"/>
</dbReference>
<feature type="transmembrane region" description="Helical" evidence="1">
    <location>
        <begin position="271"/>
        <end position="292"/>
    </location>
</feature>
<sequence>MPTRIPEIDYLRCVLILLMVAFHLVYIGDSYPYAKQVVYTFHMPGFLLISGYLAHPRKSWGALGRKLLWVFIPYLIMETGYTVMCSLLPVREHLDGLTPAVLLEKVFLHPLGPYWYLHTWMLCLLLQAVVWHGVRAGLFTKLVAFGLALWGLDVCGLLSFPTAMYFGAGWAVAGAGFRFTEVFRPSGVALLPVVALCLFPFNLDRGTLGGVVITFFCLCFLLWTYRWLPRRVERMACFVGRNTLPVLLFSPVFTFVSKLYLPYFRFEPTGMLFLVVSVALGVAGSIGLAWAMDKVGVSPWFFGKAKSVQ</sequence>
<gene>
    <name evidence="3" type="ORF">H9824_11110</name>
</gene>
<organism evidence="3 4">
    <name type="scientific">Candidatus Bacteroides pullicola</name>
    <dbReference type="NCBI Taxonomy" id="2838475"/>
    <lineage>
        <taxon>Bacteria</taxon>
        <taxon>Pseudomonadati</taxon>
        <taxon>Bacteroidota</taxon>
        <taxon>Bacteroidia</taxon>
        <taxon>Bacteroidales</taxon>
        <taxon>Bacteroidaceae</taxon>
        <taxon>Bacteroides</taxon>
    </lineage>
</organism>
<feature type="transmembrane region" description="Helical" evidence="1">
    <location>
        <begin position="246"/>
        <end position="264"/>
    </location>
</feature>
<reference evidence="3" key="1">
    <citation type="journal article" date="2021" name="PeerJ">
        <title>Extensive microbial diversity within the chicken gut microbiome revealed by metagenomics and culture.</title>
        <authorList>
            <person name="Gilroy R."/>
            <person name="Ravi A."/>
            <person name="Getino M."/>
            <person name="Pursley I."/>
            <person name="Horton D.L."/>
            <person name="Alikhan N.F."/>
            <person name="Baker D."/>
            <person name="Gharbi K."/>
            <person name="Hall N."/>
            <person name="Watson M."/>
            <person name="Adriaenssens E.M."/>
            <person name="Foster-Nyarko E."/>
            <person name="Jarju S."/>
            <person name="Secka A."/>
            <person name="Antonio M."/>
            <person name="Oren A."/>
            <person name="Chaudhuri R.R."/>
            <person name="La Ragione R."/>
            <person name="Hildebrand F."/>
            <person name="Pallen M.J."/>
        </authorList>
    </citation>
    <scope>NUCLEOTIDE SEQUENCE</scope>
    <source>
        <strain evidence="3">Gambia2-208</strain>
    </source>
</reference>
<feature type="transmembrane region" description="Helical" evidence="1">
    <location>
        <begin position="142"/>
        <end position="162"/>
    </location>
</feature>
<keyword evidence="1" id="KW-1133">Transmembrane helix</keyword>
<evidence type="ECO:0000313" key="4">
    <source>
        <dbReference type="Proteomes" id="UP000886851"/>
    </source>
</evidence>
<evidence type="ECO:0000313" key="3">
    <source>
        <dbReference type="EMBL" id="HIY89234.1"/>
    </source>
</evidence>
<proteinExistence type="predicted"/>
<feature type="transmembrane region" description="Helical" evidence="1">
    <location>
        <begin position="182"/>
        <end position="201"/>
    </location>
</feature>
<feature type="transmembrane region" description="Helical" evidence="1">
    <location>
        <begin position="67"/>
        <end position="91"/>
    </location>
</feature>
<comment type="caution">
    <text evidence="3">The sequence shown here is derived from an EMBL/GenBank/DDBJ whole genome shotgun (WGS) entry which is preliminary data.</text>
</comment>
<feature type="transmembrane region" description="Helical" evidence="1">
    <location>
        <begin position="9"/>
        <end position="27"/>
    </location>
</feature>
<feature type="transmembrane region" description="Helical" evidence="1">
    <location>
        <begin position="208"/>
        <end position="226"/>
    </location>
</feature>
<keyword evidence="3" id="KW-0808">Transferase</keyword>
<keyword evidence="3" id="KW-0012">Acyltransferase</keyword>
<evidence type="ECO:0000259" key="2">
    <source>
        <dbReference type="Pfam" id="PF01757"/>
    </source>
</evidence>
<name>A0A9D1ZJ00_9BACE</name>
<dbReference type="InterPro" id="IPR002656">
    <property type="entry name" value="Acyl_transf_3_dom"/>
</dbReference>
<dbReference type="EMBL" id="DXCV01000077">
    <property type="protein sequence ID" value="HIY89234.1"/>
    <property type="molecule type" value="Genomic_DNA"/>
</dbReference>
<feature type="transmembrane region" description="Helical" evidence="1">
    <location>
        <begin position="33"/>
        <end position="55"/>
    </location>
</feature>
<protein>
    <submittedName>
        <fullName evidence="3">Acyltransferase</fullName>
    </submittedName>
</protein>
<accession>A0A9D1ZJ00</accession>
<evidence type="ECO:0000256" key="1">
    <source>
        <dbReference type="SAM" id="Phobius"/>
    </source>
</evidence>
<dbReference type="GO" id="GO:0016747">
    <property type="term" value="F:acyltransferase activity, transferring groups other than amino-acyl groups"/>
    <property type="evidence" value="ECO:0007669"/>
    <property type="project" value="InterPro"/>
</dbReference>
<dbReference type="Proteomes" id="UP000886851">
    <property type="component" value="Unassembled WGS sequence"/>
</dbReference>
<feature type="domain" description="Acyltransferase 3" evidence="2">
    <location>
        <begin position="6"/>
        <end position="290"/>
    </location>
</feature>
<dbReference type="AlphaFoldDB" id="A0A9D1ZJ00"/>
<keyword evidence="1" id="KW-0812">Transmembrane</keyword>
<dbReference type="Pfam" id="PF01757">
    <property type="entry name" value="Acyl_transf_3"/>
    <property type="match status" value="1"/>
</dbReference>
<keyword evidence="1" id="KW-0472">Membrane</keyword>
<feature type="transmembrane region" description="Helical" evidence="1">
    <location>
        <begin position="111"/>
        <end position="130"/>
    </location>
</feature>
<dbReference type="InterPro" id="IPR052734">
    <property type="entry name" value="Nod_factor_acetyltransferase"/>
</dbReference>